<dbReference type="EMBL" id="LLXI01000436">
    <property type="protein sequence ID" value="PKY46162.1"/>
    <property type="molecule type" value="Genomic_DNA"/>
</dbReference>
<dbReference type="VEuPathDB" id="FungiDB:FUN_023348"/>
<evidence type="ECO:0008006" key="5">
    <source>
        <dbReference type="Google" id="ProtNLM"/>
    </source>
</evidence>
<dbReference type="Proteomes" id="UP000234323">
    <property type="component" value="Unassembled WGS sequence"/>
</dbReference>
<dbReference type="Gene3D" id="3.80.10.10">
    <property type="entry name" value="Ribonuclease Inhibitor"/>
    <property type="match status" value="1"/>
</dbReference>
<reference evidence="1 3" key="2">
    <citation type="submission" date="2017-10" db="EMBL/GenBank/DDBJ databases">
        <title>Extensive intraspecific genome diversity in a model arbuscular mycorrhizal fungus.</title>
        <authorList>
            <person name="Chen E.C.H."/>
            <person name="Morin E."/>
            <person name="Baudet D."/>
            <person name="Noel J."/>
            <person name="Ndikumana S."/>
            <person name="Charron P."/>
            <person name="St-Onge C."/>
            <person name="Giorgi J."/>
            <person name="Grigoriev I.V."/>
            <person name="Roux C."/>
            <person name="Martin F.M."/>
            <person name="Corradi N."/>
        </authorList>
    </citation>
    <scope>NUCLEOTIDE SEQUENCE [LARGE SCALE GENOMIC DNA]</scope>
    <source>
        <strain evidence="1 3">C2</strain>
    </source>
</reference>
<gene>
    <name evidence="2" type="ORF">RhiirA4_460970</name>
    <name evidence="1" type="ORF">RhiirC2_776849</name>
</gene>
<protein>
    <recommendedName>
        <fullName evidence="5">F-box domain-containing protein</fullName>
    </recommendedName>
</protein>
<dbReference type="SUPFAM" id="SSF52047">
    <property type="entry name" value="RNI-like"/>
    <property type="match status" value="1"/>
</dbReference>
<evidence type="ECO:0000313" key="2">
    <source>
        <dbReference type="EMBL" id="PKY46162.1"/>
    </source>
</evidence>
<comment type="caution">
    <text evidence="2">The sequence shown here is derived from an EMBL/GenBank/DDBJ whole genome shotgun (WGS) entry which is preliminary data.</text>
</comment>
<dbReference type="Proteomes" id="UP000233469">
    <property type="component" value="Unassembled WGS sequence"/>
</dbReference>
<accession>A0A2I1GHQ5</accession>
<name>A0A2I1GHQ5_9GLOM</name>
<evidence type="ECO:0000313" key="3">
    <source>
        <dbReference type="Proteomes" id="UP000233469"/>
    </source>
</evidence>
<dbReference type="InterPro" id="IPR032675">
    <property type="entry name" value="LRR_dom_sf"/>
</dbReference>
<proteinExistence type="predicted"/>
<dbReference type="EMBL" id="LLXL01000418">
    <property type="protein sequence ID" value="PKK72747.1"/>
    <property type="molecule type" value="Genomic_DNA"/>
</dbReference>
<sequence>MSELISPEILSEIFKFLYTKEEGKINLFNCVLVNRYWCRTTIPILWLDPFSFFDNKMSLDGLISTYMACLTNKERRSLEKQGIEVPKKVKSPSFDYISFLKNLNYDGLISSLFHLGCNDGVYKKNDSFGIMLPALLEILANRDLALQSLELKNHDRRGDWDREFMHLVDRKIRPLIKPVKKIYLDCNVLDARFLPLLSGQCQRVRHLYIVMHVEKSKKGSIICERDATYYAELIEKQKSLEILAIEKFTKYFKNILPSFKTQIQSLRVIEFINSNFKECESLEVIASCENLERLIFRGCNNLSTKILRPLFNANFSKLKEISFESSERNEEIEIWLQKFNVIH</sequence>
<dbReference type="VEuPathDB" id="FungiDB:RhiirFUN_001451"/>
<evidence type="ECO:0000313" key="1">
    <source>
        <dbReference type="EMBL" id="PKK72747.1"/>
    </source>
</evidence>
<reference evidence="2 4" key="1">
    <citation type="submission" date="2015-10" db="EMBL/GenBank/DDBJ databases">
        <title>Genome analyses suggest a sexual origin of heterokaryosis in a supposedly ancient asexual fungus.</title>
        <authorList>
            <person name="Ropars J."/>
            <person name="Sedzielewska K."/>
            <person name="Noel J."/>
            <person name="Charron P."/>
            <person name="Farinelli L."/>
            <person name="Marton T."/>
            <person name="Kruger M."/>
            <person name="Pelin A."/>
            <person name="Brachmann A."/>
            <person name="Corradi N."/>
        </authorList>
    </citation>
    <scope>NUCLEOTIDE SEQUENCE [LARGE SCALE GENOMIC DNA]</scope>
    <source>
        <strain evidence="2 4">A4</strain>
        <strain evidence="1 3">C2</strain>
    </source>
</reference>
<dbReference type="AlphaFoldDB" id="A0A2I1GHQ5"/>
<dbReference type="VEuPathDB" id="FungiDB:RhiirA1_511403"/>
<keyword evidence="4" id="KW-1185">Reference proteome</keyword>
<organism evidence="2 4">
    <name type="scientific">Rhizophagus irregularis</name>
    <dbReference type="NCBI Taxonomy" id="588596"/>
    <lineage>
        <taxon>Eukaryota</taxon>
        <taxon>Fungi</taxon>
        <taxon>Fungi incertae sedis</taxon>
        <taxon>Mucoromycota</taxon>
        <taxon>Glomeromycotina</taxon>
        <taxon>Glomeromycetes</taxon>
        <taxon>Glomerales</taxon>
        <taxon>Glomeraceae</taxon>
        <taxon>Rhizophagus</taxon>
    </lineage>
</organism>
<evidence type="ECO:0000313" key="4">
    <source>
        <dbReference type="Proteomes" id="UP000234323"/>
    </source>
</evidence>